<evidence type="ECO:0000256" key="1">
    <source>
        <dbReference type="SAM" id="MobiDB-lite"/>
    </source>
</evidence>
<reference evidence="2" key="1">
    <citation type="submission" date="2022-07" db="EMBL/GenBank/DDBJ databases">
        <authorList>
            <person name="Macas J."/>
            <person name="Novak P."/>
            <person name="Neumann P."/>
        </authorList>
    </citation>
    <scope>NUCLEOTIDE SEQUENCE</scope>
</reference>
<name>A0A9P1E9S6_CUSEU</name>
<feature type="region of interest" description="Disordered" evidence="1">
    <location>
        <begin position="139"/>
        <end position="232"/>
    </location>
</feature>
<dbReference type="OrthoDB" id="676141at2759"/>
<protein>
    <submittedName>
        <fullName evidence="2">Uncharacterized protein</fullName>
    </submittedName>
</protein>
<dbReference type="PANTHER" id="PTHR33673:SF36">
    <property type="entry name" value="MYB-LIKE PROTEIN Q"/>
    <property type="match status" value="1"/>
</dbReference>
<organism evidence="2 3">
    <name type="scientific">Cuscuta europaea</name>
    <name type="common">European dodder</name>
    <dbReference type="NCBI Taxonomy" id="41803"/>
    <lineage>
        <taxon>Eukaryota</taxon>
        <taxon>Viridiplantae</taxon>
        <taxon>Streptophyta</taxon>
        <taxon>Embryophyta</taxon>
        <taxon>Tracheophyta</taxon>
        <taxon>Spermatophyta</taxon>
        <taxon>Magnoliopsida</taxon>
        <taxon>eudicotyledons</taxon>
        <taxon>Gunneridae</taxon>
        <taxon>Pentapetalae</taxon>
        <taxon>asterids</taxon>
        <taxon>lamiids</taxon>
        <taxon>Solanales</taxon>
        <taxon>Convolvulaceae</taxon>
        <taxon>Cuscuteae</taxon>
        <taxon>Cuscuta</taxon>
        <taxon>Cuscuta subgen. Cuscuta</taxon>
    </lineage>
</organism>
<feature type="compositionally biased region" description="Basic and acidic residues" evidence="1">
    <location>
        <begin position="1"/>
        <end position="31"/>
    </location>
</feature>
<feature type="compositionally biased region" description="Low complexity" evidence="1">
    <location>
        <begin position="222"/>
        <end position="232"/>
    </location>
</feature>
<evidence type="ECO:0000313" key="2">
    <source>
        <dbReference type="EMBL" id="CAH9090892.1"/>
    </source>
</evidence>
<dbReference type="PANTHER" id="PTHR33673">
    <property type="entry name" value="SUPPRESSOR SRP40-LIKE PROTEIN"/>
    <property type="match status" value="1"/>
</dbReference>
<sequence>MDSLEMHCKTTQGDDEKRIEPKQKEIDDPILERVASCISIATSPSPISSPSSGGNTPQWSMMSASPHHGTSNQISFVDEHPDWNAPNTNYDPTRIPSSIFSSKPSMPGEWSVTSNESLFSIHTGNSSFCRDERKSFSSTLPTLIEVSADREEKSGKMSSGSSQVQENDDVETPKSFSSKHTSKDYDDEEEKGNVVGGEVYSSTMRVEGAGVAVPQIERIQESSRLSTGSTTSTKSFAFPVLVKDFSRREGLLKGDNGGMKSEVQPQAKQQSEPELQLQPAETAAKPETSKGMPEAVPPVATAEPGCFSCFSCCSRCC</sequence>
<accession>A0A9P1E9S6</accession>
<evidence type="ECO:0000313" key="3">
    <source>
        <dbReference type="Proteomes" id="UP001152484"/>
    </source>
</evidence>
<feature type="region of interest" description="Disordered" evidence="1">
    <location>
        <begin position="249"/>
        <end position="297"/>
    </location>
</feature>
<dbReference type="AlphaFoldDB" id="A0A9P1E9S6"/>
<gene>
    <name evidence="2" type="ORF">CEURO_LOCUS11406</name>
</gene>
<dbReference type="EMBL" id="CAMAPE010000025">
    <property type="protein sequence ID" value="CAH9090892.1"/>
    <property type="molecule type" value="Genomic_DNA"/>
</dbReference>
<dbReference type="Proteomes" id="UP001152484">
    <property type="component" value="Unassembled WGS sequence"/>
</dbReference>
<feature type="compositionally biased region" description="Low complexity" evidence="1">
    <location>
        <begin position="36"/>
        <end position="52"/>
    </location>
</feature>
<feature type="compositionally biased region" description="Polar residues" evidence="1">
    <location>
        <begin position="263"/>
        <end position="273"/>
    </location>
</feature>
<keyword evidence="3" id="KW-1185">Reference proteome</keyword>
<feature type="compositionally biased region" description="Polar residues" evidence="1">
    <location>
        <begin position="53"/>
        <end position="75"/>
    </location>
</feature>
<comment type="caution">
    <text evidence="2">The sequence shown here is derived from an EMBL/GenBank/DDBJ whole genome shotgun (WGS) entry which is preliminary data.</text>
</comment>
<feature type="region of interest" description="Disordered" evidence="1">
    <location>
        <begin position="1"/>
        <end position="90"/>
    </location>
</feature>
<proteinExistence type="predicted"/>